<dbReference type="EMBL" id="CP009268">
    <property type="protein sequence ID" value="AJA50296.1"/>
    <property type="molecule type" value="Genomic_DNA"/>
</dbReference>
<evidence type="ECO:0000313" key="4">
    <source>
        <dbReference type="Proteomes" id="UP000030905"/>
    </source>
</evidence>
<organism evidence="1 4">
    <name type="scientific">Clostridium pasteurianum DSM 525 = ATCC 6013</name>
    <dbReference type="NCBI Taxonomy" id="1262449"/>
    <lineage>
        <taxon>Bacteria</taxon>
        <taxon>Bacillati</taxon>
        <taxon>Bacillota</taxon>
        <taxon>Clostridia</taxon>
        <taxon>Eubacteriales</taxon>
        <taxon>Clostridiaceae</taxon>
        <taxon>Clostridium</taxon>
    </lineage>
</organism>
<accession>A0A0H3J316</accession>
<dbReference type="KEGG" id="cpat:CLPA_c02080"/>
<dbReference type="RefSeq" id="WP_257786226.1">
    <property type="nucleotide sequence ID" value="NZ_ANZB01000001.1"/>
</dbReference>
<dbReference type="KEGG" id="cpae:CPAST_c02080"/>
<gene>
    <name evidence="1" type="ORF">CLPA_c02080</name>
    <name evidence="2" type="ORF">CP6013_02939</name>
</gene>
<dbReference type="AlphaFoldDB" id="A0A0H3J316"/>
<reference evidence="2" key="2">
    <citation type="submission" date="2015-10" db="EMBL/GenBank/DDBJ databases">
        <title>Improved Draft Genome Sequence of Clostridium pasteurianum Strain ATCC 6013 (DSM 525) Using a Hybrid Next-Generation Sequencing Approach.</title>
        <authorList>
            <person name="Pyne M.E."/>
            <person name="Utturkar S.M."/>
            <person name="Brown S.D."/>
            <person name="Moo-Young M."/>
            <person name="Chung D.A."/>
            <person name="Chou P.C."/>
        </authorList>
    </citation>
    <scope>NUCLEOTIDE SEQUENCE</scope>
    <source>
        <strain evidence="2">ATCC 6013</strain>
    </source>
</reference>
<evidence type="ECO:0000313" key="1">
    <source>
        <dbReference type="EMBL" id="AJA50296.1"/>
    </source>
</evidence>
<dbReference type="GeneID" id="93076336"/>
<keyword evidence="4" id="KW-1185">Reference proteome</keyword>
<dbReference type="Proteomes" id="UP000028042">
    <property type="component" value="Unassembled WGS sequence"/>
</dbReference>
<evidence type="ECO:0000313" key="2">
    <source>
        <dbReference type="EMBL" id="KRU13691.1"/>
    </source>
</evidence>
<reference evidence="2 3" key="3">
    <citation type="journal article" name="Genome Announc.">
        <title>Improved Draft Genome Sequence of Clostridium pasteurianum Strain ATCC 6013 (DSM 525) Using a Hybrid Next-Generation Sequencing Approach.</title>
        <authorList>
            <person name="Pyne M.E."/>
            <person name="Utturkar S."/>
            <person name="Brown S.D."/>
            <person name="Moo-Young M."/>
            <person name="Chung D.A."/>
            <person name="Chou C.P."/>
        </authorList>
    </citation>
    <scope>NUCLEOTIDE SEQUENCE [LARGE SCALE GENOMIC DNA]</scope>
    <source>
        <strain evidence="2 3">ATCC 6013</strain>
    </source>
</reference>
<protein>
    <submittedName>
        <fullName evidence="1">Uncharacterized protein</fullName>
    </submittedName>
</protein>
<proteinExistence type="predicted"/>
<name>A0A0H3J316_CLOPA</name>
<reference evidence="1 4" key="1">
    <citation type="journal article" date="2015" name="Genome Announc.">
        <title>Complete Genome Sequence of the Nitrogen-Fixing and Solvent-Producing Clostridium pasteurianum DSM 525.</title>
        <authorList>
            <person name="Poehlein A."/>
            <person name="Grosse-Honebrink A."/>
            <person name="Zhang Y."/>
            <person name="Minton N.P."/>
            <person name="Daniel R."/>
        </authorList>
    </citation>
    <scope>NUCLEOTIDE SEQUENCE [LARGE SCALE GENOMIC DNA]</scope>
    <source>
        <strain evidence="1">DSM 525</strain>
        <strain evidence="4">DSM 525 / ATCC 6013</strain>
    </source>
</reference>
<dbReference type="Proteomes" id="UP000030905">
    <property type="component" value="Chromosome"/>
</dbReference>
<sequence>MEETKEFNELEELTDEELSDIDGGGIYDKINKFLSNSKHYFI</sequence>
<evidence type="ECO:0000313" key="3">
    <source>
        <dbReference type="Proteomes" id="UP000028042"/>
    </source>
</evidence>
<dbReference type="EMBL" id="JPGY02000001">
    <property type="protein sequence ID" value="KRU13691.1"/>
    <property type="molecule type" value="Genomic_DNA"/>
</dbReference>
<dbReference type="PATRIC" id="fig|1262449.7.peg.187"/>